<dbReference type="GO" id="GO:0005743">
    <property type="term" value="C:mitochondrial inner membrane"/>
    <property type="evidence" value="ECO:0007669"/>
    <property type="project" value="UniProtKB-SubCell"/>
</dbReference>
<comment type="function">
    <text evidence="9">Mediates the uptake of pyruvate into mitochondria.</text>
</comment>
<evidence type="ECO:0000256" key="1">
    <source>
        <dbReference type="ARBA" id="ARBA00004448"/>
    </source>
</evidence>
<dbReference type="EMBL" id="NBNE01002982">
    <property type="protein sequence ID" value="OWZ08903.1"/>
    <property type="molecule type" value="Genomic_DNA"/>
</dbReference>
<evidence type="ECO:0000256" key="9">
    <source>
        <dbReference type="RuleBase" id="RU363100"/>
    </source>
</evidence>
<name>A0A225VU00_9STRA</name>
<protein>
    <recommendedName>
        <fullName evidence="9">Mitochondrial pyruvate carrier</fullName>
    </recommendedName>
</protein>
<comment type="caution">
    <text evidence="10">The sequence shown here is derived from an EMBL/GenBank/DDBJ whole genome shotgun (WGS) entry which is preliminary data.</text>
</comment>
<keyword evidence="6" id="KW-1133">Transmembrane helix</keyword>
<accession>A0A225VU00</accession>
<evidence type="ECO:0000256" key="6">
    <source>
        <dbReference type="ARBA" id="ARBA00022989"/>
    </source>
</evidence>
<organism evidence="10 11">
    <name type="scientific">Phytophthora megakarya</name>
    <dbReference type="NCBI Taxonomy" id="4795"/>
    <lineage>
        <taxon>Eukaryota</taxon>
        <taxon>Sar</taxon>
        <taxon>Stramenopiles</taxon>
        <taxon>Oomycota</taxon>
        <taxon>Peronosporomycetes</taxon>
        <taxon>Peronosporales</taxon>
        <taxon>Peronosporaceae</taxon>
        <taxon>Phytophthora</taxon>
    </lineage>
</organism>
<keyword evidence="3 9" id="KW-0813">Transport</keyword>
<dbReference type="STRING" id="4795.A0A225VU00"/>
<keyword evidence="11" id="KW-1185">Reference proteome</keyword>
<dbReference type="AlphaFoldDB" id="A0A225VU00"/>
<keyword evidence="5 9" id="KW-0999">Mitochondrion inner membrane</keyword>
<comment type="similarity">
    <text evidence="2 9">Belongs to the mitochondrial pyruvate carrier (MPC) (TC 2.A.105) family.</text>
</comment>
<keyword evidence="4" id="KW-0812">Transmembrane</keyword>
<reference evidence="11" key="1">
    <citation type="submission" date="2017-03" db="EMBL/GenBank/DDBJ databases">
        <title>Phytopthora megakarya and P. palmivora, two closely related causual agents of cacao black pod achieved similar genome size and gene model numbers by different mechanisms.</title>
        <authorList>
            <person name="Ali S."/>
            <person name="Shao J."/>
            <person name="Larry D.J."/>
            <person name="Kronmiller B."/>
            <person name="Shen D."/>
            <person name="Strem M.D."/>
            <person name="Melnick R.L."/>
            <person name="Guiltinan M.J."/>
            <person name="Tyler B.M."/>
            <person name="Meinhardt L.W."/>
            <person name="Bailey B.A."/>
        </authorList>
    </citation>
    <scope>NUCLEOTIDE SEQUENCE [LARGE SCALE GENOMIC DNA]</scope>
    <source>
        <strain evidence="11">zdho120</strain>
    </source>
</reference>
<evidence type="ECO:0000256" key="8">
    <source>
        <dbReference type="ARBA" id="ARBA00023136"/>
    </source>
</evidence>
<proteinExistence type="inferred from homology"/>
<dbReference type="InterPro" id="IPR005336">
    <property type="entry name" value="MPC"/>
</dbReference>
<dbReference type="GO" id="GO:0006850">
    <property type="term" value="P:pyruvate import into mitochondria"/>
    <property type="evidence" value="ECO:0007669"/>
    <property type="project" value="InterPro"/>
</dbReference>
<evidence type="ECO:0000256" key="4">
    <source>
        <dbReference type="ARBA" id="ARBA00022692"/>
    </source>
</evidence>
<evidence type="ECO:0000256" key="7">
    <source>
        <dbReference type="ARBA" id="ARBA00023128"/>
    </source>
</evidence>
<dbReference type="Pfam" id="PF03650">
    <property type="entry name" value="MPC"/>
    <property type="match status" value="1"/>
</dbReference>
<evidence type="ECO:0000256" key="3">
    <source>
        <dbReference type="ARBA" id="ARBA00022448"/>
    </source>
</evidence>
<dbReference type="Proteomes" id="UP000198211">
    <property type="component" value="Unassembled WGS sequence"/>
</dbReference>
<comment type="subcellular location">
    <subcellularLocation>
        <location evidence="1 9">Mitochondrion inner membrane</location>
        <topology evidence="1 9">Multi-pass membrane protein</topology>
    </subcellularLocation>
</comment>
<keyword evidence="8" id="KW-0472">Membrane</keyword>
<gene>
    <name evidence="10" type="ORF">PHMEG_00018482</name>
</gene>
<evidence type="ECO:0000313" key="11">
    <source>
        <dbReference type="Proteomes" id="UP000198211"/>
    </source>
</evidence>
<evidence type="ECO:0000313" key="10">
    <source>
        <dbReference type="EMBL" id="OWZ08903.1"/>
    </source>
</evidence>
<dbReference type="OrthoDB" id="869189at2759"/>
<evidence type="ECO:0000256" key="2">
    <source>
        <dbReference type="ARBA" id="ARBA00006416"/>
    </source>
</evidence>
<evidence type="ECO:0000256" key="5">
    <source>
        <dbReference type="ARBA" id="ARBA00022792"/>
    </source>
</evidence>
<keyword evidence="7 9" id="KW-0496">Mitochondrion</keyword>
<sequence>MHVYRAFNRRFLSSKESQIFPNSFGSSVILRARSQGRCHWRNSSLCDIDEEFLMSVLLLQFTSGRQISSIANIADMRTDPENISVLQQLAVADGGLIRSRYSTVITLGNWNLVAVNFFMAGTGIVQLCRKFDHDHSVTPFTTDYTSGPADSGDSHGSHLVPVQHGHHPEELNLFAVNVFMNDIVQFHRKFTYNFSSNVHTPAKSTS</sequence>